<evidence type="ECO:0000256" key="1">
    <source>
        <dbReference type="SAM" id="SignalP"/>
    </source>
</evidence>
<organism evidence="3 4">
    <name type="scientific">Flavobacterium fryxellicola</name>
    <dbReference type="NCBI Taxonomy" id="249352"/>
    <lineage>
        <taxon>Bacteria</taxon>
        <taxon>Pseudomonadati</taxon>
        <taxon>Bacteroidota</taxon>
        <taxon>Flavobacteriia</taxon>
        <taxon>Flavobacteriales</taxon>
        <taxon>Flavobacteriaceae</taxon>
        <taxon>Flavobacterium</taxon>
    </lineage>
</organism>
<protein>
    <submittedName>
        <fullName evidence="3">Rhodanese</fullName>
    </submittedName>
</protein>
<dbReference type="PANTHER" id="PTHR43031:SF1">
    <property type="entry name" value="PYRIDINE NUCLEOTIDE-DISULPHIDE OXIDOREDUCTASE"/>
    <property type="match status" value="1"/>
</dbReference>
<keyword evidence="4" id="KW-1185">Reference proteome</keyword>
<dbReference type="PANTHER" id="PTHR43031">
    <property type="entry name" value="FAD-DEPENDENT OXIDOREDUCTASE"/>
    <property type="match status" value="1"/>
</dbReference>
<dbReference type="CDD" id="cd00158">
    <property type="entry name" value="RHOD"/>
    <property type="match status" value="1"/>
</dbReference>
<dbReference type="SMART" id="SM00450">
    <property type="entry name" value="RHOD"/>
    <property type="match status" value="1"/>
</dbReference>
<evidence type="ECO:0000313" key="4">
    <source>
        <dbReference type="Proteomes" id="UP000077164"/>
    </source>
</evidence>
<feature type="chain" id="PRO_5007892848" evidence="1">
    <location>
        <begin position="19"/>
        <end position="164"/>
    </location>
</feature>
<feature type="domain" description="Rhodanese" evidence="2">
    <location>
        <begin position="44"/>
        <end position="135"/>
    </location>
</feature>
<evidence type="ECO:0000259" key="2">
    <source>
        <dbReference type="PROSITE" id="PS50206"/>
    </source>
</evidence>
<dbReference type="InterPro" id="IPR036873">
    <property type="entry name" value="Rhodanese-like_dom_sf"/>
</dbReference>
<evidence type="ECO:0000313" key="3">
    <source>
        <dbReference type="EMBL" id="OAB25302.1"/>
    </source>
</evidence>
<dbReference type="InterPro" id="IPR050229">
    <property type="entry name" value="GlpE_sulfurtransferase"/>
</dbReference>
<reference evidence="3 4" key="1">
    <citation type="submission" date="2016-03" db="EMBL/GenBank/DDBJ databases">
        <title>Draft genome sequence of Flavobacterium fryxellicola DSM 16209.</title>
        <authorList>
            <person name="Shin S.-K."/>
            <person name="Yi H."/>
        </authorList>
    </citation>
    <scope>NUCLEOTIDE SEQUENCE [LARGE SCALE GENOMIC DNA]</scope>
    <source>
        <strain evidence="3 4">DSM 16209</strain>
    </source>
</reference>
<comment type="caution">
    <text evidence="3">The sequence shown here is derived from an EMBL/GenBank/DDBJ whole genome shotgun (WGS) entry which is preliminary data.</text>
</comment>
<proteinExistence type="predicted"/>
<dbReference type="Gene3D" id="3.40.250.10">
    <property type="entry name" value="Rhodanese-like domain"/>
    <property type="match status" value="1"/>
</dbReference>
<dbReference type="AlphaFoldDB" id="A0A167U6H9"/>
<sequence length="164" mass="18896">MRFYIYFISFLFSVALSAQNSIPQVLKKLNQETVPYIKVDELKYKKNLVFLDAREPKEFNVSHIKNAIPVGFDHFKSNTVTSTVKDKSATIIVYCSIGVRSEKIGEKLLKMGYKNVYNLYGGIFEYKNSGRKVVNNQNKVTDSIHAYNKAWSIYLTKGIKVYEN</sequence>
<dbReference type="EMBL" id="LVJE01000047">
    <property type="protein sequence ID" value="OAB25302.1"/>
    <property type="molecule type" value="Genomic_DNA"/>
</dbReference>
<gene>
    <name evidence="3" type="ORF">FBFR_15045</name>
</gene>
<dbReference type="STRING" id="249352.SAMN05444395_10974"/>
<dbReference type="OrthoDB" id="598065at2"/>
<dbReference type="Proteomes" id="UP000077164">
    <property type="component" value="Unassembled WGS sequence"/>
</dbReference>
<name>A0A167U6H9_9FLAO</name>
<dbReference type="Pfam" id="PF00581">
    <property type="entry name" value="Rhodanese"/>
    <property type="match status" value="1"/>
</dbReference>
<dbReference type="InterPro" id="IPR001763">
    <property type="entry name" value="Rhodanese-like_dom"/>
</dbReference>
<keyword evidence="1" id="KW-0732">Signal</keyword>
<accession>A0A167U6H9</accession>
<dbReference type="PROSITE" id="PS50206">
    <property type="entry name" value="RHODANESE_3"/>
    <property type="match status" value="1"/>
</dbReference>
<dbReference type="NCBIfam" id="NF045521">
    <property type="entry name" value="rhoda_near_glyco"/>
    <property type="match status" value="1"/>
</dbReference>
<feature type="signal peptide" evidence="1">
    <location>
        <begin position="1"/>
        <end position="18"/>
    </location>
</feature>
<dbReference type="SUPFAM" id="SSF52821">
    <property type="entry name" value="Rhodanese/Cell cycle control phosphatase"/>
    <property type="match status" value="1"/>
</dbReference>